<dbReference type="Proteomes" id="UP001501081">
    <property type="component" value="Unassembled WGS sequence"/>
</dbReference>
<keyword evidence="4" id="KW-1185">Reference proteome</keyword>
<comment type="caution">
    <text evidence="3">The sequence shown here is derived from an EMBL/GenBank/DDBJ whole genome shotgun (WGS) entry which is preliminary data.</text>
</comment>
<evidence type="ECO:0000259" key="2">
    <source>
        <dbReference type="Pfam" id="PF05569"/>
    </source>
</evidence>
<evidence type="ECO:0000256" key="1">
    <source>
        <dbReference type="SAM" id="Phobius"/>
    </source>
</evidence>
<dbReference type="InterPro" id="IPR052173">
    <property type="entry name" value="Beta-lactam_resp_regulator"/>
</dbReference>
<feature type="transmembrane region" description="Helical" evidence="1">
    <location>
        <begin position="271"/>
        <end position="290"/>
    </location>
</feature>
<dbReference type="PANTHER" id="PTHR34978">
    <property type="entry name" value="POSSIBLE SENSOR-TRANSDUCER PROTEIN BLAR"/>
    <property type="match status" value="1"/>
</dbReference>
<sequence>MSWLYYLLEANLYLVLFYGFYKITLQKDTFFKLNRFYLITSSVLALVFPFIQLGFLKKPILILNDLIVQPSASEPQYSDILPLQEVKQDFLTADHIVFAIYILVAFSLLIKLILTIKNIVKIKNLPSTTLENGVELIELKNSKMAFSFFNSIFLDPHLPDRHTIIKHELAHINQKHSFDVLFFEILQIVNWFNPILHFLKKDVKLIHEYLADEETTKAEIERYPYAMFLIQNSVGFQNFKLTNQIFSSSILKKRITMLNQKKSANWARLKMLILLPLIGGVLALSTMAFTKDYCVLDLYSHALVKQDTIKANSIIEGLTILDEGTKFTLTFRYNDLLKKGMPVSKKLFIVNGKSIESGSIGGVENADYFIDLDSENGMKKYGKKAEFGAVEAVGKNIKILNVPSPPPPGKPID</sequence>
<evidence type="ECO:0000313" key="3">
    <source>
        <dbReference type="EMBL" id="GAA3953992.1"/>
    </source>
</evidence>
<protein>
    <recommendedName>
        <fullName evidence="2">Peptidase M56 domain-containing protein</fullName>
    </recommendedName>
</protein>
<feature type="transmembrane region" description="Helical" evidence="1">
    <location>
        <begin position="36"/>
        <end position="56"/>
    </location>
</feature>
<reference evidence="4" key="1">
    <citation type="journal article" date="2019" name="Int. J. Syst. Evol. Microbiol.">
        <title>The Global Catalogue of Microorganisms (GCM) 10K type strain sequencing project: providing services to taxonomists for standard genome sequencing and annotation.</title>
        <authorList>
            <consortium name="The Broad Institute Genomics Platform"/>
            <consortium name="The Broad Institute Genome Sequencing Center for Infectious Disease"/>
            <person name="Wu L."/>
            <person name="Ma J."/>
        </authorList>
    </citation>
    <scope>NUCLEOTIDE SEQUENCE [LARGE SCALE GENOMIC DNA]</scope>
    <source>
        <strain evidence="4">JCM 17338</strain>
    </source>
</reference>
<evidence type="ECO:0000313" key="4">
    <source>
        <dbReference type="Proteomes" id="UP001501081"/>
    </source>
</evidence>
<dbReference type="RefSeq" id="WP_344764677.1">
    <property type="nucleotide sequence ID" value="NZ_BAABAK010000003.1"/>
</dbReference>
<keyword evidence="1" id="KW-0472">Membrane</keyword>
<dbReference type="PANTHER" id="PTHR34978:SF3">
    <property type="entry name" value="SLR0241 PROTEIN"/>
    <property type="match status" value="1"/>
</dbReference>
<dbReference type="Pfam" id="PF05569">
    <property type="entry name" value="Peptidase_M56"/>
    <property type="match status" value="1"/>
</dbReference>
<dbReference type="InterPro" id="IPR008756">
    <property type="entry name" value="Peptidase_M56"/>
</dbReference>
<accession>A0ABP7NTS3</accession>
<proteinExistence type="predicted"/>
<dbReference type="EMBL" id="BAABAK010000003">
    <property type="protein sequence ID" value="GAA3953992.1"/>
    <property type="molecule type" value="Genomic_DNA"/>
</dbReference>
<gene>
    <name evidence="3" type="ORF">GCM10022246_05000</name>
</gene>
<keyword evidence="1" id="KW-0812">Transmembrane</keyword>
<feature type="transmembrane region" description="Helical" evidence="1">
    <location>
        <begin position="6"/>
        <end position="24"/>
    </location>
</feature>
<name>A0ABP7NTS3_9SPHI</name>
<feature type="transmembrane region" description="Helical" evidence="1">
    <location>
        <begin position="96"/>
        <end position="114"/>
    </location>
</feature>
<keyword evidence="1" id="KW-1133">Transmembrane helix</keyword>
<feature type="domain" description="Peptidase M56" evidence="2">
    <location>
        <begin position="160"/>
        <end position="258"/>
    </location>
</feature>
<organism evidence="3 4">
    <name type="scientific">Pedobacter ginsengiterrae</name>
    <dbReference type="NCBI Taxonomy" id="871696"/>
    <lineage>
        <taxon>Bacteria</taxon>
        <taxon>Pseudomonadati</taxon>
        <taxon>Bacteroidota</taxon>
        <taxon>Sphingobacteriia</taxon>
        <taxon>Sphingobacteriales</taxon>
        <taxon>Sphingobacteriaceae</taxon>
        <taxon>Pedobacter</taxon>
    </lineage>
</organism>